<dbReference type="EC" id="1.14.13.9" evidence="9"/>
<keyword evidence="2 9" id="KW-0285">Flavoprotein</keyword>
<name>A0A6P1P137_9BACT</name>
<dbReference type="Gene3D" id="3.50.50.60">
    <property type="entry name" value="FAD/NAD(P)-binding domain"/>
    <property type="match status" value="1"/>
</dbReference>
<dbReference type="PRINTS" id="PR00420">
    <property type="entry name" value="RNGMNOXGNASE"/>
</dbReference>
<proteinExistence type="inferred from homology"/>
<organism evidence="11 12">
    <name type="scientific">Nibribacter ruber</name>
    <dbReference type="NCBI Taxonomy" id="2698458"/>
    <lineage>
        <taxon>Bacteria</taxon>
        <taxon>Pseudomonadati</taxon>
        <taxon>Bacteroidota</taxon>
        <taxon>Cytophagia</taxon>
        <taxon>Cytophagales</taxon>
        <taxon>Hymenobacteraceae</taxon>
        <taxon>Nibribacter</taxon>
    </lineage>
</organism>
<dbReference type="Proteomes" id="UP000464214">
    <property type="component" value="Chromosome"/>
</dbReference>
<dbReference type="SUPFAM" id="SSF51905">
    <property type="entry name" value="FAD/NAD(P)-binding domain"/>
    <property type="match status" value="1"/>
</dbReference>
<dbReference type="HAMAP" id="MF_01971">
    <property type="entry name" value="Kynurenine_monooxygenase"/>
    <property type="match status" value="1"/>
</dbReference>
<comment type="cofactor">
    <cofactor evidence="1 9">
        <name>FAD</name>
        <dbReference type="ChEBI" id="CHEBI:57692"/>
    </cofactor>
</comment>
<keyword evidence="6 9" id="KW-0560">Oxidoreductase</keyword>
<dbReference type="InterPro" id="IPR027545">
    <property type="entry name" value="Kynurenine_monooxygenase"/>
</dbReference>
<dbReference type="GO" id="GO:0009435">
    <property type="term" value="P:NAD+ biosynthetic process"/>
    <property type="evidence" value="ECO:0007669"/>
    <property type="project" value="UniProtKB-UniPathway"/>
</dbReference>
<sequence>MEKEPQLSVMGGGLVGCLLSLYLAKQGYKVEVYERRADLRSAELAGGRSINLALSDRGWRALETIGIAEDIKKVAIPMYRRVMHDVQGNLSFQPYGQAGQAIYSVSRGGLNMALLDLAEAQPNVNLHFQQQVLEVELKTNEVTLLDNATGQEHTIQPDVLFAADGAFSMVRLSMQKTDRFNYEQSYLDYGYKELTIPPAADGSWQLEKNALHIWPRGQYMMIALPNVDGTFTCTLFFPYDGEVSFKELQTPEQVESFFQKVFPDATALMPELTQEFFENPVGSLVTVKCFPWSHSDKVVLLGDAAHAIVPFYGQGMNAGFEDCTILRGLLEEHGSDWKTIFKTFQELRKPNTDAIADLAVYNFIEMRDKVADPRFLLQKKIESKITAQYPDAWLPLYSMVTFSPDLPYSQALANGQRQEEIMRQLMVHIATEADYDKPEVQAYLQSQLA</sequence>
<accession>A0A6P1P137</accession>
<comment type="pathway">
    <text evidence="9">Cofactor biosynthesis; NAD(+) biosynthesis; quinolinate from L-kynurenine: step 1/3.</text>
</comment>
<dbReference type="RefSeq" id="WP_160692814.1">
    <property type="nucleotide sequence ID" value="NZ_CP047897.1"/>
</dbReference>
<dbReference type="PANTHER" id="PTHR46028">
    <property type="entry name" value="KYNURENINE 3-MONOOXYGENASE"/>
    <property type="match status" value="1"/>
</dbReference>
<dbReference type="GO" id="GO:0070189">
    <property type="term" value="P:kynurenine metabolic process"/>
    <property type="evidence" value="ECO:0007669"/>
    <property type="project" value="TreeGrafter"/>
</dbReference>
<keyword evidence="4 9" id="KW-0274">FAD</keyword>
<dbReference type="PROSITE" id="PS51257">
    <property type="entry name" value="PROKAR_LIPOPROTEIN"/>
    <property type="match status" value="1"/>
</dbReference>
<dbReference type="GO" id="GO:0004502">
    <property type="term" value="F:kynurenine 3-monooxygenase activity"/>
    <property type="evidence" value="ECO:0007669"/>
    <property type="project" value="UniProtKB-UniRule"/>
</dbReference>
<keyword evidence="3 9" id="KW-0662">Pyridine nucleotide biosynthesis</keyword>
<dbReference type="GO" id="GO:0006569">
    <property type="term" value="P:L-tryptophan catabolic process"/>
    <property type="evidence" value="ECO:0007669"/>
    <property type="project" value="UniProtKB-UniRule"/>
</dbReference>
<dbReference type="InterPro" id="IPR002938">
    <property type="entry name" value="FAD-bd"/>
</dbReference>
<evidence type="ECO:0000256" key="4">
    <source>
        <dbReference type="ARBA" id="ARBA00022827"/>
    </source>
</evidence>
<dbReference type="Pfam" id="PF01494">
    <property type="entry name" value="FAD_binding_3"/>
    <property type="match status" value="1"/>
</dbReference>
<evidence type="ECO:0000256" key="8">
    <source>
        <dbReference type="ARBA" id="ARBA00047818"/>
    </source>
</evidence>
<evidence type="ECO:0000256" key="6">
    <source>
        <dbReference type="ARBA" id="ARBA00023002"/>
    </source>
</evidence>
<evidence type="ECO:0000256" key="7">
    <source>
        <dbReference type="ARBA" id="ARBA00023033"/>
    </source>
</evidence>
<feature type="domain" description="FAD-binding" evidence="10">
    <location>
        <begin position="8"/>
        <end position="351"/>
    </location>
</feature>
<dbReference type="GO" id="GO:0071949">
    <property type="term" value="F:FAD binding"/>
    <property type="evidence" value="ECO:0007669"/>
    <property type="project" value="InterPro"/>
</dbReference>
<evidence type="ECO:0000259" key="10">
    <source>
        <dbReference type="Pfam" id="PF01494"/>
    </source>
</evidence>
<dbReference type="KEGG" id="nib:GU926_13680"/>
<reference evidence="11 12" key="1">
    <citation type="submission" date="2020-01" db="EMBL/GenBank/DDBJ databases">
        <authorList>
            <person name="Kim M."/>
        </authorList>
    </citation>
    <scope>NUCLEOTIDE SEQUENCE [LARGE SCALE GENOMIC DNA]</scope>
    <source>
        <strain evidence="11 12">BT10</strain>
    </source>
</reference>
<keyword evidence="12" id="KW-1185">Reference proteome</keyword>
<keyword evidence="5 9" id="KW-0521">NADP</keyword>
<keyword evidence="7 9" id="KW-0503">Monooxygenase</keyword>
<evidence type="ECO:0000313" key="11">
    <source>
        <dbReference type="EMBL" id="QHL88425.1"/>
    </source>
</evidence>
<evidence type="ECO:0000256" key="1">
    <source>
        <dbReference type="ARBA" id="ARBA00001974"/>
    </source>
</evidence>
<dbReference type="AlphaFoldDB" id="A0A6P1P137"/>
<evidence type="ECO:0000256" key="9">
    <source>
        <dbReference type="HAMAP-Rule" id="MF_01971"/>
    </source>
</evidence>
<comment type="function">
    <text evidence="9">Catalyzes the hydroxylation of L-kynurenine (L-Kyn) to form 3-hydroxy-L-kynurenine (L-3OHKyn). Required for synthesis of quinolinic acid.</text>
</comment>
<dbReference type="GO" id="GO:0043420">
    <property type="term" value="P:anthranilate metabolic process"/>
    <property type="evidence" value="ECO:0007669"/>
    <property type="project" value="UniProtKB-UniRule"/>
</dbReference>
<comment type="similarity">
    <text evidence="9">Belongs to the aromatic-ring hydroxylase family. KMO subfamily.</text>
</comment>
<dbReference type="PANTHER" id="PTHR46028:SF2">
    <property type="entry name" value="KYNURENINE 3-MONOOXYGENASE"/>
    <property type="match status" value="1"/>
</dbReference>
<dbReference type="GO" id="GO:0019805">
    <property type="term" value="P:quinolinate biosynthetic process"/>
    <property type="evidence" value="ECO:0007669"/>
    <property type="project" value="UniProtKB-UniRule"/>
</dbReference>
<dbReference type="FunFam" id="3.50.50.60:FF:000185">
    <property type="entry name" value="Kynurenine 3-monooxygenase"/>
    <property type="match status" value="1"/>
</dbReference>
<dbReference type="EMBL" id="CP047897">
    <property type="protein sequence ID" value="QHL88425.1"/>
    <property type="molecule type" value="Genomic_DNA"/>
</dbReference>
<evidence type="ECO:0000256" key="3">
    <source>
        <dbReference type="ARBA" id="ARBA00022642"/>
    </source>
</evidence>
<evidence type="ECO:0000313" key="12">
    <source>
        <dbReference type="Proteomes" id="UP000464214"/>
    </source>
</evidence>
<dbReference type="UniPathway" id="UPA00253">
    <property type="reaction ID" value="UER00328"/>
</dbReference>
<comment type="catalytic activity">
    <reaction evidence="8 9">
        <text>L-kynurenine + NADPH + O2 + H(+) = 3-hydroxy-L-kynurenine + NADP(+) + H2O</text>
        <dbReference type="Rhea" id="RHEA:20545"/>
        <dbReference type="ChEBI" id="CHEBI:15377"/>
        <dbReference type="ChEBI" id="CHEBI:15378"/>
        <dbReference type="ChEBI" id="CHEBI:15379"/>
        <dbReference type="ChEBI" id="CHEBI:57783"/>
        <dbReference type="ChEBI" id="CHEBI:57959"/>
        <dbReference type="ChEBI" id="CHEBI:58125"/>
        <dbReference type="ChEBI" id="CHEBI:58349"/>
        <dbReference type="EC" id="1.14.13.9"/>
    </reaction>
</comment>
<evidence type="ECO:0000256" key="5">
    <source>
        <dbReference type="ARBA" id="ARBA00022857"/>
    </source>
</evidence>
<dbReference type="InterPro" id="IPR036188">
    <property type="entry name" value="FAD/NAD-bd_sf"/>
</dbReference>
<evidence type="ECO:0000256" key="2">
    <source>
        <dbReference type="ARBA" id="ARBA00022630"/>
    </source>
</evidence>
<gene>
    <name evidence="9" type="primary">kmo</name>
    <name evidence="11" type="ORF">GU926_13680</name>
</gene>
<protein>
    <recommendedName>
        <fullName evidence="9">Kynurenine 3-monooxygenase</fullName>
        <ecNumber evidence="9">1.14.13.9</ecNumber>
    </recommendedName>
    <alternativeName>
        <fullName evidence="9">Kynurenine 3-hydroxylase</fullName>
    </alternativeName>
</protein>